<comment type="caution">
    <text evidence="6">The sequence shown here is derived from an EMBL/GenBank/DDBJ whole genome shotgun (WGS) entry which is preliminary data.</text>
</comment>
<feature type="region of interest" description="Disordered" evidence="4">
    <location>
        <begin position="979"/>
        <end position="1024"/>
    </location>
</feature>
<gene>
    <name evidence="6" type="ORF">SO694_00177037</name>
</gene>
<dbReference type="SMART" id="SM00054">
    <property type="entry name" value="EFh"/>
    <property type="match status" value="4"/>
</dbReference>
<dbReference type="EMBL" id="JBBJCI010000428">
    <property type="protein sequence ID" value="KAK7230508.1"/>
    <property type="molecule type" value="Genomic_DNA"/>
</dbReference>
<feature type="region of interest" description="Disordered" evidence="4">
    <location>
        <begin position="335"/>
        <end position="402"/>
    </location>
</feature>
<dbReference type="InterPro" id="IPR018247">
    <property type="entry name" value="EF_Hand_1_Ca_BS"/>
</dbReference>
<feature type="domain" description="EF-hand" evidence="5">
    <location>
        <begin position="608"/>
        <end position="643"/>
    </location>
</feature>
<keyword evidence="3" id="KW-0106">Calcium</keyword>
<protein>
    <recommendedName>
        <fullName evidence="1">Calmodulin</fullName>
    </recommendedName>
</protein>
<dbReference type="PROSITE" id="PS00018">
    <property type="entry name" value="EF_HAND_1"/>
    <property type="match status" value="4"/>
</dbReference>
<keyword evidence="2" id="KW-0677">Repeat</keyword>
<evidence type="ECO:0000256" key="1">
    <source>
        <dbReference type="ARBA" id="ARBA00020786"/>
    </source>
</evidence>
<proteinExistence type="predicted"/>
<feature type="domain" description="EF-hand" evidence="5">
    <location>
        <begin position="228"/>
        <end position="263"/>
    </location>
</feature>
<evidence type="ECO:0000256" key="2">
    <source>
        <dbReference type="ARBA" id="ARBA00022737"/>
    </source>
</evidence>
<dbReference type="PROSITE" id="PS50096">
    <property type="entry name" value="IQ"/>
    <property type="match status" value="1"/>
</dbReference>
<feature type="compositionally biased region" description="Basic and acidic residues" evidence="4">
    <location>
        <begin position="984"/>
        <end position="994"/>
    </location>
</feature>
<evidence type="ECO:0000256" key="3">
    <source>
        <dbReference type="ARBA" id="ARBA00022837"/>
    </source>
</evidence>
<feature type="domain" description="EF-hand" evidence="5">
    <location>
        <begin position="679"/>
        <end position="714"/>
    </location>
</feature>
<dbReference type="InterPro" id="IPR002048">
    <property type="entry name" value="EF_hand_dom"/>
</dbReference>
<reference evidence="6 7" key="1">
    <citation type="submission" date="2024-03" db="EMBL/GenBank/DDBJ databases">
        <title>Aureococcus anophagefferens CCMP1851 and Kratosvirus quantuckense: Draft genome of a second virus-susceptible host strain in the model system.</title>
        <authorList>
            <person name="Chase E."/>
            <person name="Truchon A.R."/>
            <person name="Schepens W."/>
            <person name="Wilhelm S.W."/>
        </authorList>
    </citation>
    <scope>NUCLEOTIDE SEQUENCE [LARGE SCALE GENOMIC DNA]</scope>
    <source>
        <strain evidence="6 7">CCMP1851</strain>
    </source>
</reference>
<dbReference type="Pfam" id="PF13202">
    <property type="entry name" value="EF-hand_5"/>
    <property type="match status" value="2"/>
</dbReference>
<feature type="domain" description="EF-hand" evidence="5">
    <location>
        <begin position="788"/>
        <end position="823"/>
    </location>
</feature>
<evidence type="ECO:0000256" key="4">
    <source>
        <dbReference type="SAM" id="MobiDB-lite"/>
    </source>
</evidence>
<feature type="compositionally biased region" description="Acidic residues" evidence="4">
    <location>
        <begin position="1009"/>
        <end position="1021"/>
    </location>
</feature>
<dbReference type="Gene3D" id="1.10.238.10">
    <property type="entry name" value="EF-hand"/>
    <property type="match status" value="4"/>
</dbReference>
<evidence type="ECO:0000313" key="6">
    <source>
        <dbReference type="EMBL" id="KAK7230508.1"/>
    </source>
</evidence>
<keyword evidence="7" id="KW-1185">Reference proteome</keyword>
<dbReference type="Proteomes" id="UP001363151">
    <property type="component" value="Unassembled WGS sequence"/>
</dbReference>
<organism evidence="6 7">
    <name type="scientific">Aureococcus anophagefferens</name>
    <name type="common">Harmful bloom alga</name>
    <dbReference type="NCBI Taxonomy" id="44056"/>
    <lineage>
        <taxon>Eukaryota</taxon>
        <taxon>Sar</taxon>
        <taxon>Stramenopiles</taxon>
        <taxon>Ochrophyta</taxon>
        <taxon>Pelagophyceae</taxon>
        <taxon>Pelagomonadales</taxon>
        <taxon>Pelagomonadaceae</taxon>
        <taxon>Aureococcus</taxon>
    </lineage>
</organism>
<dbReference type="InterPro" id="IPR011992">
    <property type="entry name" value="EF-hand-dom_pair"/>
</dbReference>
<evidence type="ECO:0000259" key="5">
    <source>
        <dbReference type="PROSITE" id="PS50222"/>
    </source>
</evidence>
<dbReference type="PROSITE" id="PS50222">
    <property type="entry name" value="EF_HAND_2"/>
    <property type="match status" value="4"/>
</dbReference>
<name>A0ABR1FGS9_AURAN</name>
<dbReference type="SUPFAM" id="SSF47473">
    <property type="entry name" value="EF-hand"/>
    <property type="match status" value="3"/>
</dbReference>
<evidence type="ECO:0000313" key="7">
    <source>
        <dbReference type="Proteomes" id="UP001363151"/>
    </source>
</evidence>
<dbReference type="PANTHER" id="PTHR23048">
    <property type="entry name" value="MYOSIN LIGHT CHAIN 1, 3"/>
    <property type="match status" value="1"/>
</dbReference>
<dbReference type="InterPro" id="IPR050230">
    <property type="entry name" value="CALM/Myosin/TropC-like"/>
</dbReference>
<accession>A0ABR1FGS9</accession>
<dbReference type="PANTHER" id="PTHR23048:SF0">
    <property type="entry name" value="CALMODULIN LIKE 3"/>
    <property type="match status" value="1"/>
</dbReference>
<sequence>MSDAYMKLSRYLPTSVCLRNATEAWDEISGDRSRVEAERRQREATAFTERMCELNHACLLLASDLWIDEVEKSTHVFAVPSAYVWMTPACAAALRRTARACSHAGDRDGFVDDVLAEIPRAEKFVSRRLRVGRAMAVRLQAFVRGLAARARVRRWLLAKFEKRTTDAGRVVYVDVDVEREQAEAAAQGEGGGFDMLQMKSARPLKRAKPPLALKREPNLGTPRAAKKKKRAEYRIIFNRYDEDRGGTVDADELDAVFQDMGKVLPKEEIDAMLLESPALDAKEKKEQQRLEERAAREAAKHRAFAALAAPAAARRRRSWRRASLGDAVLAKLEGEAGAETEKKEAAAKTPPWGDKVPTCFTRRGGNLEGSLDDEGERKRRGPRAAKGGDDDAKGFGHRGSGDTLKQRWAKNTEVAVFRDCLRLCLRTATEWHSASDALRLLLQSARARAALEDGARVYAEALAWPVRECFPVPIDVVKKVDVFPLWSRYVCVLDGEGTLTAMSQRDAAVCHGPDFVRDAEDVVASVLQSFENARSTWARVAKAYDRREQGSTRERNSQFQRLISRPFSTRREAREVAAELLKAQEGDGGGGVTDALMDLDGQGESKEEKEQRMRAIFDKYDDDGGGSVDAEELEAVFKDMGIEVPEPDEMQDMLEEFSGGKAEVEFEEFCLIVDALEQDDTAKMKRIFDKYDADGGGTMDAEELEQIFADLKMPLTSQQIEDAVEVHSEGEGEVNFEQFTEMVKALKDVKVRRIAVDAVLRDFQPDDTSPSTKVFATAKLFDTGEEVNVATRARRIFDKYDEDGGGTIDSEELAAIFADMGVDVGTEDIENLIGEYGGQEGVDEDTGMITEINFDEFVNMVAALPPTYEVPSIAKRCRDYADEVAEQLGDMRDDDDRFLPPAPDCLLVDVFVDSAKSQQQRDRELARAGVPVSGTPSTKPYVVSVTPLLLDARLRKSTFPAPDLGLFAITETEALKGIRVKPPTPRDKRGNVIEKKKKKAPKMVINPETGEEEEEDDDDPSEYGWKEADAAGVKIFRHKIDRGRVFEFRCRDAPRSVRALQDALEPRDDGGGHFI</sequence>